<proteinExistence type="predicted"/>
<sequence length="106" mass="11399">MLVASYLIGYDDNGVVGHLGLDRAFPTHLEAAEFELCEREGTHGGVAYDLMVIFPYAESPRNMICLLDLPPALVSSLANGGTVPIVDFSCGRLLRCSLGQVVERCA</sequence>
<protein>
    <submittedName>
        <fullName evidence="1">Uncharacterized protein</fullName>
    </submittedName>
</protein>
<gene>
    <name evidence="1" type="ORF">HCU74_07710</name>
</gene>
<evidence type="ECO:0000313" key="1">
    <source>
        <dbReference type="EMBL" id="NKI17301.1"/>
    </source>
</evidence>
<evidence type="ECO:0000313" key="2">
    <source>
        <dbReference type="Proteomes" id="UP000765845"/>
    </source>
</evidence>
<organism evidence="1 2">
    <name type="scientific">Spongiibacter thalassae</name>
    <dbReference type="NCBI Taxonomy" id="2721624"/>
    <lineage>
        <taxon>Bacteria</taxon>
        <taxon>Pseudomonadati</taxon>
        <taxon>Pseudomonadota</taxon>
        <taxon>Gammaproteobacteria</taxon>
        <taxon>Cellvibrionales</taxon>
        <taxon>Spongiibacteraceae</taxon>
        <taxon>Spongiibacter</taxon>
    </lineage>
</organism>
<name>A0ABX1GDS7_9GAMM</name>
<accession>A0ABX1GDS7</accession>
<dbReference type="Proteomes" id="UP000765845">
    <property type="component" value="Unassembled WGS sequence"/>
</dbReference>
<comment type="caution">
    <text evidence="1">The sequence shown here is derived from an EMBL/GenBank/DDBJ whole genome shotgun (WGS) entry which is preliminary data.</text>
</comment>
<dbReference type="RefSeq" id="WP_168449811.1">
    <property type="nucleotide sequence ID" value="NZ_JAAWWK010000002.1"/>
</dbReference>
<keyword evidence="2" id="KW-1185">Reference proteome</keyword>
<dbReference type="EMBL" id="JAAWWK010000002">
    <property type="protein sequence ID" value="NKI17301.1"/>
    <property type="molecule type" value="Genomic_DNA"/>
</dbReference>
<reference evidence="1 2" key="1">
    <citation type="submission" date="2020-04" db="EMBL/GenBank/DDBJ databases">
        <authorList>
            <person name="Yoon J."/>
        </authorList>
    </citation>
    <scope>NUCLEOTIDE SEQUENCE [LARGE SCALE GENOMIC DNA]</scope>
    <source>
        <strain evidence="1 2">KMU-166</strain>
    </source>
</reference>